<dbReference type="Gene3D" id="3.40.50.1240">
    <property type="entry name" value="Phosphoglycerate mutase-like"/>
    <property type="match status" value="1"/>
</dbReference>
<evidence type="ECO:0000313" key="2">
    <source>
        <dbReference type="Proteomes" id="UP000198703"/>
    </source>
</evidence>
<dbReference type="OrthoDB" id="9781415at2"/>
<dbReference type="AlphaFoldDB" id="A0A1H4D5E8"/>
<dbReference type="CDD" id="cd07067">
    <property type="entry name" value="HP_PGM_like"/>
    <property type="match status" value="1"/>
</dbReference>
<dbReference type="InterPro" id="IPR050275">
    <property type="entry name" value="PGM_Phosphatase"/>
</dbReference>
<dbReference type="SMART" id="SM00855">
    <property type="entry name" value="PGAM"/>
    <property type="match status" value="1"/>
</dbReference>
<keyword evidence="2" id="KW-1185">Reference proteome</keyword>
<dbReference type="GO" id="GO:0005737">
    <property type="term" value="C:cytoplasm"/>
    <property type="evidence" value="ECO:0007669"/>
    <property type="project" value="TreeGrafter"/>
</dbReference>
<gene>
    <name evidence="1" type="ORF">SAMN05444370_10946</name>
</gene>
<dbReference type="GO" id="GO:0016791">
    <property type="term" value="F:phosphatase activity"/>
    <property type="evidence" value="ECO:0007669"/>
    <property type="project" value="TreeGrafter"/>
</dbReference>
<evidence type="ECO:0000313" key="1">
    <source>
        <dbReference type="EMBL" id="SEA67821.1"/>
    </source>
</evidence>
<dbReference type="SUPFAM" id="SSF53254">
    <property type="entry name" value="Phosphoglycerate mutase-like"/>
    <property type="match status" value="1"/>
</dbReference>
<dbReference type="InterPro" id="IPR029033">
    <property type="entry name" value="His_PPase_superfam"/>
</dbReference>
<dbReference type="PANTHER" id="PTHR48100:SF62">
    <property type="entry name" value="GLUCOSYL-3-PHOSPHOGLYCERATE PHOSPHATASE"/>
    <property type="match status" value="1"/>
</dbReference>
<dbReference type="InterPro" id="IPR013078">
    <property type="entry name" value="His_Pase_superF_clade-1"/>
</dbReference>
<dbReference type="EMBL" id="FNQM01000009">
    <property type="protein sequence ID" value="SEA67821.1"/>
    <property type="molecule type" value="Genomic_DNA"/>
</dbReference>
<sequence>MSGARLGLLRHFPTDWNREGRLQGRVDRPLTPEARAALAGLAPPPGWEGARVIASPLSRAQDTAAALWPAFETDARLTELAWGAWEGRRGAELLADPASGYAHVEAWGWERRPPGGESPGDARARVAPLLAEIAREGCAQDGPAGGAQGGAAGWASDGRPTLLVAHRGLIRVILAQAWRWDFDRPEPFRIRRGCIHTLRLDAAGAPCDPGGDVALARRATPAGS</sequence>
<name>A0A1H4D5E8_9RHOB</name>
<dbReference type="Pfam" id="PF00300">
    <property type="entry name" value="His_Phos_1"/>
    <property type="match status" value="1"/>
</dbReference>
<accession>A0A1H4D5E8</accession>
<reference evidence="1 2" key="1">
    <citation type="submission" date="2016-10" db="EMBL/GenBank/DDBJ databases">
        <authorList>
            <person name="de Groot N.N."/>
        </authorList>
    </citation>
    <scope>NUCLEOTIDE SEQUENCE [LARGE SCALE GENOMIC DNA]</scope>
    <source>
        <strain evidence="1 2">DSM 15345</strain>
    </source>
</reference>
<dbReference type="STRING" id="89524.SAMN05444370_10946"/>
<protein>
    <submittedName>
        <fullName evidence="1">Probable phosphoglycerate mutase</fullName>
    </submittedName>
</protein>
<organism evidence="1 2">
    <name type="scientific">Rubrimonas cliftonensis</name>
    <dbReference type="NCBI Taxonomy" id="89524"/>
    <lineage>
        <taxon>Bacteria</taxon>
        <taxon>Pseudomonadati</taxon>
        <taxon>Pseudomonadota</taxon>
        <taxon>Alphaproteobacteria</taxon>
        <taxon>Rhodobacterales</taxon>
        <taxon>Paracoccaceae</taxon>
        <taxon>Rubrimonas</taxon>
    </lineage>
</organism>
<dbReference type="RefSeq" id="WP_093254396.1">
    <property type="nucleotide sequence ID" value="NZ_FNQM01000009.1"/>
</dbReference>
<dbReference type="PANTHER" id="PTHR48100">
    <property type="entry name" value="BROAD-SPECIFICITY PHOSPHATASE YOR283W-RELATED"/>
    <property type="match status" value="1"/>
</dbReference>
<dbReference type="Proteomes" id="UP000198703">
    <property type="component" value="Unassembled WGS sequence"/>
</dbReference>
<proteinExistence type="predicted"/>